<organism evidence="7">
    <name type="scientific">marine sediment metagenome</name>
    <dbReference type="NCBI Taxonomy" id="412755"/>
    <lineage>
        <taxon>unclassified sequences</taxon>
        <taxon>metagenomes</taxon>
        <taxon>ecological metagenomes</taxon>
    </lineage>
</organism>
<comment type="caution">
    <text evidence="7">The sequence shown here is derived from an EMBL/GenBank/DDBJ whole genome shotgun (WGS) entry which is preliminary data.</text>
</comment>
<keyword evidence="4" id="KW-0547">Nucleotide-binding</keyword>
<dbReference type="PANTHER" id="PTHR12595">
    <property type="entry name" value="POS9-ACTIVATING FACTOR FAP7-RELATED"/>
    <property type="match status" value="1"/>
</dbReference>
<keyword evidence="5" id="KW-0418">Kinase</keyword>
<gene>
    <name evidence="7" type="ORF">S03H2_66596</name>
</gene>
<keyword evidence="2" id="KW-0698">rRNA processing</keyword>
<reference evidence="7" key="1">
    <citation type="journal article" date="2014" name="Front. Microbiol.">
        <title>High frequency of phylogenetically diverse reductive dehalogenase-homologous genes in deep subseafloor sedimentary metagenomes.</title>
        <authorList>
            <person name="Kawai M."/>
            <person name="Futagami T."/>
            <person name="Toyoda A."/>
            <person name="Takaki Y."/>
            <person name="Nishi S."/>
            <person name="Hori S."/>
            <person name="Arai W."/>
            <person name="Tsubouchi T."/>
            <person name="Morono Y."/>
            <person name="Uchiyama I."/>
            <person name="Ito T."/>
            <person name="Fujiyama A."/>
            <person name="Inagaki F."/>
            <person name="Takami H."/>
        </authorList>
    </citation>
    <scope>NUCLEOTIDE SEQUENCE</scope>
    <source>
        <strain evidence="7">Expedition CK06-06</strain>
    </source>
</reference>
<dbReference type="GO" id="GO:0005524">
    <property type="term" value="F:ATP binding"/>
    <property type="evidence" value="ECO:0007669"/>
    <property type="project" value="UniProtKB-KW"/>
</dbReference>
<dbReference type="Pfam" id="PF13238">
    <property type="entry name" value="AAA_18"/>
    <property type="match status" value="1"/>
</dbReference>
<name>X1II32_9ZZZZ</name>
<evidence type="ECO:0008006" key="8">
    <source>
        <dbReference type="Google" id="ProtNLM"/>
    </source>
</evidence>
<dbReference type="SUPFAM" id="SSF52540">
    <property type="entry name" value="P-loop containing nucleoside triphosphate hydrolases"/>
    <property type="match status" value="1"/>
</dbReference>
<evidence type="ECO:0000313" key="7">
    <source>
        <dbReference type="EMBL" id="GAH82041.1"/>
    </source>
</evidence>
<dbReference type="EMBL" id="BARU01043504">
    <property type="protein sequence ID" value="GAH82041.1"/>
    <property type="molecule type" value="Genomic_DNA"/>
</dbReference>
<dbReference type="Gene3D" id="3.40.50.300">
    <property type="entry name" value="P-loop containing nucleotide triphosphate hydrolases"/>
    <property type="match status" value="1"/>
</dbReference>
<sequence length="184" mass="21128">MKIVVISGTPGTGKTTVSKRISEIINAEVISLNELAISKNFTLKYDKERETHIVDFERLSPYIIEQIDIFKMENVNVLLIEGHFSDIVPDNLIDFAIILRCNPDILYKRLLIRGYKRRKIIENIQAEILGNCANYMLQKKIKTPILEIDTSKLSIDNIAQIIIDLISNGNRLENFILGKIDWLE</sequence>
<accession>X1II32</accession>
<evidence type="ECO:0000256" key="2">
    <source>
        <dbReference type="ARBA" id="ARBA00022552"/>
    </source>
</evidence>
<keyword evidence="1" id="KW-0690">Ribosome biogenesis</keyword>
<evidence type="ECO:0000256" key="5">
    <source>
        <dbReference type="ARBA" id="ARBA00022777"/>
    </source>
</evidence>
<protein>
    <recommendedName>
        <fullName evidence="8">AAA+ ATPase domain-containing protein</fullName>
    </recommendedName>
</protein>
<feature type="non-terminal residue" evidence="7">
    <location>
        <position position="184"/>
    </location>
</feature>
<dbReference type="AlphaFoldDB" id="X1II32"/>
<dbReference type="GO" id="GO:0016887">
    <property type="term" value="F:ATP hydrolysis activity"/>
    <property type="evidence" value="ECO:0007669"/>
    <property type="project" value="InterPro"/>
</dbReference>
<dbReference type="PANTHER" id="PTHR12595:SF0">
    <property type="entry name" value="ADENYLATE KINASE ISOENZYME 6"/>
    <property type="match status" value="1"/>
</dbReference>
<proteinExistence type="inferred from homology"/>
<dbReference type="GO" id="GO:0006364">
    <property type="term" value="P:rRNA processing"/>
    <property type="evidence" value="ECO:0007669"/>
    <property type="project" value="UniProtKB-KW"/>
</dbReference>
<evidence type="ECO:0000256" key="6">
    <source>
        <dbReference type="ARBA" id="ARBA00022840"/>
    </source>
</evidence>
<dbReference type="InterPro" id="IPR020618">
    <property type="entry name" value="Adenyl_kinase_AK6"/>
</dbReference>
<dbReference type="HAMAP" id="MF_00039">
    <property type="entry name" value="Adenylate_kinase_AK6"/>
    <property type="match status" value="1"/>
</dbReference>
<evidence type="ECO:0000256" key="1">
    <source>
        <dbReference type="ARBA" id="ARBA00022517"/>
    </source>
</evidence>
<evidence type="ECO:0000256" key="4">
    <source>
        <dbReference type="ARBA" id="ARBA00022741"/>
    </source>
</evidence>
<keyword evidence="3" id="KW-0808">Transferase</keyword>
<evidence type="ECO:0000256" key="3">
    <source>
        <dbReference type="ARBA" id="ARBA00022679"/>
    </source>
</evidence>
<dbReference type="InterPro" id="IPR027417">
    <property type="entry name" value="P-loop_NTPase"/>
</dbReference>
<keyword evidence="6" id="KW-0067">ATP-binding</keyword>
<dbReference type="GO" id="GO:0004017">
    <property type="term" value="F:AMP kinase activity"/>
    <property type="evidence" value="ECO:0007669"/>
    <property type="project" value="InterPro"/>
</dbReference>